<name>A0AA42DR03_9FIRM</name>
<proteinExistence type="predicted"/>
<reference evidence="1" key="1">
    <citation type="journal article" date="2023" name="Int. J. Syst. Evol. Microbiol.">
        <title>&lt;i&gt;Holtiella tumoricola&lt;/i&gt; gen. nov. sp. nov., isolated from a human clinical sample.</title>
        <authorList>
            <person name="Allen-Vercoe E."/>
            <person name="Daigneault M.C."/>
            <person name="Vancuren S.J."/>
            <person name="Cochrane K."/>
            <person name="O'Neal L.L."/>
            <person name="Sankaranarayanan K."/>
            <person name="Lawson P.A."/>
        </authorList>
    </citation>
    <scope>NUCLEOTIDE SEQUENCE</scope>
    <source>
        <strain evidence="1">CC70A</strain>
    </source>
</reference>
<dbReference type="EMBL" id="JAQIFT010000061">
    <property type="protein sequence ID" value="MDA3733182.1"/>
    <property type="molecule type" value="Genomic_DNA"/>
</dbReference>
<dbReference type="AlphaFoldDB" id="A0AA42DR03"/>
<sequence>MGDNGSRWCSTLGLTRLHERLDGVPAVKGIPNGCIMPGVQADLVYAGFTSYVTVGIGWLPCVRNTYKGGSCYEVRRSQ</sequence>
<keyword evidence="2" id="KW-1185">Reference proteome</keyword>
<protein>
    <submittedName>
        <fullName evidence="1">Uncharacterized protein</fullName>
    </submittedName>
</protein>
<accession>A0AA42DR03</accession>
<dbReference type="Proteomes" id="UP001169242">
    <property type="component" value="Unassembled WGS sequence"/>
</dbReference>
<organism evidence="1 2">
    <name type="scientific">Holtiella tumoricola</name>
    <dbReference type="NCBI Taxonomy" id="3018743"/>
    <lineage>
        <taxon>Bacteria</taxon>
        <taxon>Bacillati</taxon>
        <taxon>Bacillota</taxon>
        <taxon>Clostridia</taxon>
        <taxon>Lachnospirales</taxon>
        <taxon>Cellulosilyticaceae</taxon>
        <taxon>Holtiella</taxon>
    </lineage>
</organism>
<evidence type="ECO:0000313" key="1">
    <source>
        <dbReference type="EMBL" id="MDA3733182.1"/>
    </source>
</evidence>
<evidence type="ECO:0000313" key="2">
    <source>
        <dbReference type="Proteomes" id="UP001169242"/>
    </source>
</evidence>
<dbReference type="RefSeq" id="WP_271013069.1">
    <property type="nucleotide sequence ID" value="NZ_JAQIFT010000061.1"/>
</dbReference>
<gene>
    <name evidence="1" type="ORF">PBV87_17025</name>
</gene>
<comment type="caution">
    <text evidence="1">The sequence shown here is derived from an EMBL/GenBank/DDBJ whole genome shotgun (WGS) entry which is preliminary data.</text>
</comment>